<sequence length="116" mass="12541">MASISPIGSRETVAESLAGLSSEHQGWLALLMENPASDDLLLDGLHLYLDQASEARFLNSLKLQKCGEWIGNTAPARLQIRLMEAAKSSQHSAYLAFREGLAKSGGLERAYPKASI</sequence>
<dbReference type="EMBL" id="FXAF01000011">
    <property type="protein sequence ID" value="SMF70183.1"/>
    <property type="molecule type" value="Genomic_DNA"/>
</dbReference>
<protein>
    <submittedName>
        <fullName evidence="1">Uncharacterized protein</fullName>
    </submittedName>
</protein>
<reference evidence="2" key="1">
    <citation type="submission" date="2017-04" db="EMBL/GenBank/DDBJ databases">
        <authorList>
            <person name="Varghese N."/>
            <person name="Submissions S."/>
        </authorList>
    </citation>
    <scope>NUCLEOTIDE SEQUENCE [LARGE SCALE GENOMIC DNA]</scope>
    <source>
        <strain evidence="2">B4P</strain>
    </source>
</reference>
<proteinExistence type="predicted"/>
<dbReference type="RefSeq" id="WP_085425118.1">
    <property type="nucleotide sequence ID" value="NZ_FXAF01000011.1"/>
</dbReference>
<dbReference type="Proteomes" id="UP000192903">
    <property type="component" value="Unassembled WGS sequence"/>
</dbReference>
<organism evidence="1 2">
    <name type="scientific">Xaviernesmea oryzae</name>
    <dbReference type="NCBI Taxonomy" id="464029"/>
    <lineage>
        <taxon>Bacteria</taxon>
        <taxon>Pseudomonadati</taxon>
        <taxon>Pseudomonadota</taxon>
        <taxon>Alphaproteobacteria</taxon>
        <taxon>Hyphomicrobiales</taxon>
        <taxon>Rhizobiaceae</taxon>
        <taxon>Rhizobium/Agrobacterium group</taxon>
        <taxon>Xaviernesmea</taxon>
    </lineage>
</organism>
<dbReference type="STRING" id="464029.SAMN02982989_3912"/>
<dbReference type="AlphaFoldDB" id="A0A1X7GHZ5"/>
<name>A0A1X7GHZ5_9HYPH</name>
<keyword evidence="2" id="KW-1185">Reference proteome</keyword>
<evidence type="ECO:0000313" key="2">
    <source>
        <dbReference type="Proteomes" id="UP000192903"/>
    </source>
</evidence>
<evidence type="ECO:0000313" key="1">
    <source>
        <dbReference type="EMBL" id="SMF70183.1"/>
    </source>
</evidence>
<dbReference type="OrthoDB" id="8277635at2"/>
<accession>A0A1X7GHZ5</accession>
<gene>
    <name evidence="1" type="ORF">SAMN02982989_3912</name>
</gene>